<feature type="compositionally biased region" description="Basic and acidic residues" evidence="4">
    <location>
        <begin position="407"/>
        <end position="423"/>
    </location>
</feature>
<evidence type="ECO:0000256" key="3">
    <source>
        <dbReference type="ARBA" id="ARBA00023242"/>
    </source>
</evidence>
<feature type="domain" description="Ribosomal RNA-processing protein 14/surfeit locus protein 6 C-terminal" evidence="5">
    <location>
        <begin position="264"/>
        <end position="452"/>
    </location>
</feature>
<name>A0ABR3GLT1_9PEZI</name>
<feature type="compositionally biased region" description="Basic and acidic residues" evidence="4">
    <location>
        <begin position="129"/>
        <end position="143"/>
    </location>
</feature>
<evidence type="ECO:0000259" key="5">
    <source>
        <dbReference type="Pfam" id="PF04935"/>
    </source>
</evidence>
<evidence type="ECO:0000256" key="4">
    <source>
        <dbReference type="SAM" id="MobiDB-lite"/>
    </source>
</evidence>
<feature type="region of interest" description="Disordered" evidence="4">
    <location>
        <begin position="29"/>
        <end position="235"/>
    </location>
</feature>
<comment type="caution">
    <text evidence="6">The sequence shown here is derived from an EMBL/GenBank/DDBJ whole genome shotgun (WGS) entry which is preliminary data.</text>
</comment>
<gene>
    <name evidence="6" type="ORF">Q9L58_004107</name>
</gene>
<proteinExistence type="inferred from homology"/>
<feature type="compositionally biased region" description="Gly residues" evidence="4">
    <location>
        <begin position="498"/>
        <end position="507"/>
    </location>
</feature>
<feature type="compositionally biased region" description="Low complexity" evidence="4">
    <location>
        <begin position="186"/>
        <end position="215"/>
    </location>
</feature>
<comment type="subcellular location">
    <subcellularLocation>
        <location evidence="1">Nucleus</location>
    </subcellularLocation>
</comment>
<feature type="compositionally biased region" description="Acidic residues" evidence="4">
    <location>
        <begin position="113"/>
        <end position="128"/>
    </location>
</feature>
<sequence length="507" mass="55412">MADIEDRITKHSHAFEGLLSLAPVGEKRKLTKGEKRKEAKKAKLDPRPVGIDKGKIIRVGKKENKKKAEEPVVSATLVGGEESAEKQEGQGNKKQQKKKHKPKQKQKAGDEIPTAEDGDGEDNGNTEAEEGKTVEKKKLEPKSPSRKRTKVKTPAQPKEQPQKLSNPSKAPSKKLPKTSDNPVELTPGSSSDSTADTTSSSPSTTTTTPDPESGPAETSTEASTTKLEISPEERAEARARLAAHIVALRSKRKADDAAAKPRHALLEARQKKEAARKERKKALRLTAKLTEESGLTADTPSLVRPPPTEVDPKPKNDFIFGAVTFDDGQELDHTLANFKKTRKRKGPTDVMGQLKHVEAKKARLENMDPEKADKIHEKEMWSRALKQTAGEKVRDDEKLLKKALKRQQGEKRKSEREWKERKGSVAKGIAMRQKKREGNINARKEQKKLGKAGKKAKTGGKKKVQKKDRKGGSRPGLEGGMKSGKPTGKPAGKPAGKSSGGGGKRFG</sequence>
<feature type="region of interest" description="Disordered" evidence="4">
    <location>
        <begin position="404"/>
        <end position="507"/>
    </location>
</feature>
<evidence type="ECO:0000313" key="7">
    <source>
        <dbReference type="Proteomes" id="UP001447188"/>
    </source>
</evidence>
<organism evidence="6 7">
    <name type="scientific">Discina gigas</name>
    <dbReference type="NCBI Taxonomy" id="1032678"/>
    <lineage>
        <taxon>Eukaryota</taxon>
        <taxon>Fungi</taxon>
        <taxon>Dikarya</taxon>
        <taxon>Ascomycota</taxon>
        <taxon>Pezizomycotina</taxon>
        <taxon>Pezizomycetes</taxon>
        <taxon>Pezizales</taxon>
        <taxon>Discinaceae</taxon>
        <taxon>Discina</taxon>
    </lineage>
</organism>
<keyword evidence="7" id="KW-1185">Reference proteome</keyword>
<keyword evidence="3" id="KW-0539">Nucleus</keyword>
<dbReference type="EMBL" id="JBBBZM010000042">
    <property type="protein sequence ID" value="KAL0636885.1"/>
    <property type="molecule type" value="Genomic_DNA"/>
</dbReference>
<evidence type="ECO:0000313" key="6">
    <source>
        <dbReference type="EMBL" id="KAL0636885.1"/>
    </source>
</evidence>
<feature type="compositionally biased region" description="Basic and acidic residues" evidence="4">
    <location>
        <begin position="436"/>
        <end position="448"/>
    </location>
</feature>
<feature type="compositionally biased region" description="Polar residues" evidence="4">
    <location>
        <begin position="216"/>
        <end position="227"/>
    </location>
</feature>
<reference evidence="6 7" key="1">
    <citation type="submission" date="2024-02" db="EMBL/GenBank/DDBJ databases">
        <title>Discinaceae phylogenomics.</title>
        <authorList>
            <person name="Dirks A.C."/>
            <person name="James T.Y."/>
        </authorList>
    </citation>
    <scope>NUCLEOTIDE SEQUENCE [LARGE SCALE GENOMIC DNA]</scope>
    <source>
        <strain evidence="6 7">ACD0624</strain>
    </source>
</reference>
<feature type="region of interest" description="Disordered" evidence="4">
    <location>
        <begin position="286"/>
        <end position="315"/>
    </location>
</feature>
<accession>A0ABR3GLT1</accession>
<protein>
    <recommendedName>
        <fullName evidence="5">Ribosomal RNA-processing protein 14/surfeit locus protein 6 C-terminal domain-containing protein</fullName>
    </recommendedName>
</protein>
<comment type="similarity">
    <text evidence="2">Belongs to the SURF6 family.</text>
</comment>
<feature type="compositionally biased region" description="Basic residues" evidence="4">
    <location>
        <begin position="449"/>
        <end position="469"/>
    </location>
</feature>
<evidence type="ECO:0000256" key="1">
    <source>
        <dbReference type="ARBA" id="ARBA00004123"/>
    </source>
</evidence>
<dbReference type="Proteomes" id="UP001447188">
    <property type="component" value="Unassembled WGS sequence"/>
</dbReference>
<dbReference type="InterPro" id="IPR029190">
    <property type="entry name" value="Rrp14/SURF6_C"/>
</dbReference>
<dbReference type="PANTHER" id="PTHR14369:SF0">
    <property type="entry name" value="SURFEIT LOCUS PROTEIN 6"/>
    <property type="match status" value="1"/>
</dbReference>
<dbReference type="PANTHER" id="PTHR14369">
    <property type="entry name" value="SURFEIT LOCUS PROTEIN 6"/>
    <property type="match status" value="1"/>
</dbReference>
<dbReference type="Pfam" id="PF04935">
    <property type="entry name" value="SURF6"/>
    <property type="match status" value="1"/>
</dbReference>
<feature type="compositionally biased region" description="Basic residues" evidence="4">
    <location>
        <begin position="94"/>
        <end position="106"/>
    </location>
</feature>
<feature type="compositionally biased region" description="Low complexity" evidence="4">
    <location>
        <begin position="483"/>
        <end position="497"/>
    </location>
</feature>
<feature type="compositionally biased region" description="Basic and acidic residues" evidence="4">
    <location>
        <begin position="29"/>
        <end position="70"/>
    </location>
</feature>
<evidence type="ECO:0000256" key="2">
    <source>
        <dbReference type="ARBA" id="ARBA00005904"/>
    </source>
</evidence>
<dbReference type="InterPro" id="IPR007019">
    <property type="entry name" value="SURF6"/>
</dbReference>
<feature type="compositionally biased region" description="Gly residues" evidence="4">
    <location>
        <begin position="473"/>
        <end position="482"/>
    </location>
</feature>